<evidence type="ECO:0008006" key="5">
    <source>
        <dbReference type="Google" id="ProtNLM"/>
    </source>
</evidence>
<feature type="compositionally biased region" description="Pro residues" evidence="1">
    <location>
        <begin position="198"/>
        <end position="207"/>
    </location>
</feature>
<dbReference type="KEGG" id="dva:DAD186_10980"/>
<organism evidence="3 4">
    <name type="scientific">Dermabacter vaginalis</name>
    <dbReference type="NCBI Taxonomy" id="1630135"/>
    <lineage>
        <taxon>Bacteria</taxon>
        <taxon>Bacillati</taxon>
        <taxon>Actinomycetota</taxon>
        <taxon>Actinomycetes</taxon>
        <taxon>Micrococcales</taxon>
        <taxon>Dermabacteraceae</taxon>
        <taxon>Dermabacter</taxon>
    </lineage>
</organism>
<reference evidence="3 4" key="1">
    <citation type="submission" date="2015-06" db="EMBL/GenBank/DDBJ databases">
        <title>Investigation of pathophysiology for high-risk pregnancy and development of treatment modality based on it.</title>
        <authorList>
            <person name="Kim B.-C."/>
            <person name="Lim S."/>
        </authorList>
    </citation>
    <scope>NUCLEOTIDE SEQUENCE [LARGE SCALE GENOMIC DNA]</scope>
    <source>
        <strain evidence="3 4">AD1-86</strain>
    </source>
</reference>
<dbReference type="InterPro" id="IPR007313">
    <property type="entry name" value="FxsA"/>
</dbReference>
<dbReference type="AlphaFoldDB" id="A0A1B0ZI74"/>
<keyword evidence="2" id="KW-0472">Membrane</keyword>
<dbReference type="NCBIfam" id="NF008528">
    <property type="entry name" value="PRK11463.1-2"/>
    <property type="match status" value="1"/>
</dbReference>
<dbReference type="Proteomes" id="UP000092596">
    <property type="component" value="Chromosome"/>
</dbReference>
<dbReference type="PANTHER" id="PTHR35335">
    <property type="entry name" value="UPF0716 PROTEIN FXSA"/>
    <property type="match status" value="1"/>
</dbReference>
<protein>
    <recommendedName>
        <fullName evidence="5">FxsA family protein</fullName>
    </recommendedName>
</protein>
<keyword evidence="2" id="KW-0812">Transmembrane</keyword>
<evidence type="ECO:0000313" key="3">
    <source>
        <dbReference type="EMBL" id="ANP27648.1"/>
    </source>
</evidence>
<gene>
    <name evidence="3" type="ORF">DAD186_10980</name>
</gene>
<dbReference type="Pfam" id="PF04186">
    <property type="entry name" value="FxsA"/>
    <property type="match status" value="1"/>
</dbReference>
<evidence type="ECO:0000313" key="4">
    <source>
        <dbReference type="Proteomes" id="UP000092596"/>
    </source>
</evidence>
<sequence>MNTSQKTRSIPAWALPVGAILLGILEIALLIWIGSATRWWIPLLLIALGWVVGFALVLSAGQQSITRIISLWRAATGRGERKKHLSRPAFTLISAVLFFFPGVLTDIAGLILLLTPVQEKTLTSMGLGAGSSPRRFLFTSHGGAAIESEIVIDTTSQASEPPRGAYQGGSSHVSGDTPQIDTSDRTRRDGHDHRDGKTPPPYEGDVL</sequence>
<dbReference type="EMBL" id="CP012117">
    <property type="protein sequence ID" value="ANP27648.1"/>
    <property type="molecule type" value="Genomic_DNA"/>
</dbReference>
<feature type="compositionally biased region" description="Polar residues" evidence="1">
    <location>
        <begin position="168"/>
        <end position="180"/>
    </location>
</feature>
<evidence type="ECO:0000256" key="2">
    <source>
        <dbReference type="SAM" id="Phobius"/>
    </source>
</evidence>
<dbReference type="STRING" id="1630135.DAD186_10980"/>
<proteinExistence type="predicted"/>
<keyword evidence="2" id="KW-1133">Transmembrane helix</keyword>
<dbReference type="PANTHER" id="PTHR35335:SF1">
    <property type="entry name" value="UPF0716 PROTEIN FXSA"/>
    <property type="match status" value="1"/>
</dbReference>
<feature type="region of interest" description="Disordered" evidence="1">
    <location>
        <begin position="157"/>
        <end position="207"/>
    </location>
</feature>
<name>A0A1B0ZI74_9MICO</name>
<feature type="compositionally biased region" description="Basic and acidic residues" evidence="1">
    <location>
        <begin position="182"/>
        <end position="197"/>
    </location>
</feature>
<dbReference type="RefSeq" id="WP_065247815.1">
    <property type="nucleotide sequence ID" value="NZ_CP012117.1"/>
</dbReference>
<dbReference type="GO" id="GO:0016020">
    <property type="term" value="C:membrane"/>
    <property type="evidence" value="ECO:0007669"/>
    <property type="project" value="InterPro"/>
</dbReference>
<feature type="transmembrane region" description="Helical" evidence="2">
    <location>
        <begin position="89"/>
        <end position="114"/>
    </location>
</feature>
<feature type="transmembrane region" description="Helical" evidence="2">
    <location>
        <begin position="39"/>
        <end position="58"/>
    </location>
</feature>
<accession>A0A1B0ZI74</accession>
<evidence type="ECO:0000256" key="1">
    <source>
        <dbReference type="SAM" id="MobiDB-lite"/>
    </source>
</evidence>
<feature type="transmembrane region" description="Helical" evidence="2">
    <location>
        <begin position="12"/>
        <end position="33"/>
    </location>
</feature>